<dbReference type="PROSITE" id="PS51084">
    <property type="entry name" value="HIT_2"/>
    <property type="match status" value="1"/>
</dbReference>
<comment type="caution">
    <text evidence="1">Lacks conserved residue(s) required for the propagation of feature annotation.</text>
</comment>
<dbReference type="SUPFAM" id="SSF54197">
    <property type="entry name" value="HIT-like"/>
    <property type="match status" value="1"/>
</dbReference>
<dbReference type="PANTHER" id="PTHR46648">
    <property type="entry name" value="HIT FAMILY PROTEIN 1"/>
    <property type="match status" value="1"/>
</dbReference>
<comment type="caution">
    <text evidence="3">The sequence shown here is derived from an EMBL/GenBank/DDBJ whole genome shotgun (WGS) entry which is preliminary data.</text>
</comment>
<dbReference type="InterPro" id="IPR001310">
    <property type="entry name" value="Histidine_triad_HIT"/>
</dbReference>
<feature type="domain" description="HIT" evidence="2">
    <location>
        <begin position="1"/>
        <end position="100"/>
    </location>
</feature>
<dbReference type="Gene3D" id="3.30.428.10">
    <property type="entry name" value="HIT-like"/>
    <property type="match status" value="1"/>
</dbReference>
<evidence type="ECO:0000256" key="1">
    <source>
        <dbReference type="PROSITE-ProRule" id="PRU00464"/>
    </source>
</evidence>
<protein>
    <recommendedName>
        <fullName evidence="2">HIT domain-containing protein</fullName>
    </recommendedName>
</protein>
<gene>
    <name evidence="3" type="ORF">COX77_01515</name>
</gene>
<organism evidence="3 4">
    <name type="scientific">Candidatus Komeilibacteria bacterium CG_4_10_14_0_2_um_filter_37_10</name>
    <dbReference type="NCBI Taxonomy" id="1974470"/>
    <lineage>
        <taxon>Bacteria</taxon>
        <taxon>Candidatus Komeiliibacteriota</taxon>
    </lineage>
</organism>
<dbReference type="GO" id="GO:0009117">
    <property type="term" value="P:nucleotide metabolic process"/>
    <property type="evidence" value="ECO:0007669"/>
    <property type="project" value="TreeGrafter"/>
</dbReference>
<dbReference type="EMBL" id="PFPO01000027">
    <property type="protein sequence ID" value="PIZ99445.1"/>
    <property type="molecule type" value="Genomic_DNA"/>
</dbReference>
<evidence type="ECO:0000259" key="2">
    <source>
        <dbReference type="PROSITE" id="PS51084"/>
    </source>
</evidence>
<sequence>MLPKPFKNAIIYQDRQLYACLANYPIAYGHTVVVWKKPVADLHLLNKKDYLHLMMIVDKIRSAMIKTLKVKKVYLVYMDEVNQVHWHLVPRYQQKGYDVFQSPTGKLKDFQLDDLIRKNLIV</sequence>
<evidence type="ECO:0000313" key="3">
    <source>
        <dbReference type="EMBL" id="PIZ99445.1"/>
    </source>
</evidence>
<dbReference type="InterPro" id="IPR011146">
    <property type="entry name" value="HIT-like"/>
</dbReference>
<dbReference type="InterPro" id="IPR036265">
    <property type="entry name" value="HIT-like_sf"/>
</dbReference>
<dbReference type="GO" id="GO:0003824">
    <property type="term" value="F:catalytic activity"/>
    <property type="evidence" value="ECO:0007669"/>
    <property type="project" value="InterPro"/>
</dbReference>
<dbReference type="Pfam" id="PF01230">
    <property type="entry name" value="HIT"/>
    <property type="match status" value="1"/>
</dbReference>
<accession>A0A2M7VFP0</accession>
<reference evidence="4" key="1">
    <citation type="submission" date="2017-09" db="EMBL/GenBank/DDBJ databases">
        <title>Depth-based differentiation of microbial function through sediment-hosted aquifers and enrichment of novel symbionts in the deep terrestrial subsurface.</title>
        <authorList>
            <person name="Probst A.J."/>
            <person name="Ladd B."/>
            <person name="Jarett J.K."/>
            <person name="Geller-Mcgrath D.E."/>
            <person name="Sieber C.M.K."/>
            <person name="Emerson J.B."/>
            <person name="Anantharaman K."/>
            <person name="Thomas B.C."/>
            <person name="Malmstrom R."/>
            <person name="Stieglmeier M."/>
            <person name="Klingl A."/>
            <person name="Woyke T."/>
            <person name="Ryan C.M."/>
            <person name="Banfield J.F."/>
        </authorList>
    </citation>
    <scope>NUCLEOTIDE SEQUENCE [LARGE SCALE GENOMIC DNA]</scope>
</reference>
<dbReference type="Proteomes" id="UP000230405">
    <property type="component" value="Unassembled WGS sequence"/>
</dbReference>
<dbReference type="AlphaFoldDB" id="A0A2M7VFP0"/>
<proteinExistence type="predicted"/>
<dbReference type="PANTHER" id="PTHR46648:SF1">
    <property type="entry name" value="ADENOSINE 5'-MONOPHOSPHORAMIDASE HNT1"/>
    <property type="match status" value="1"/>
</dbReference>
<evidence type="ECO:0000313" key="4">
    <source>
        <dbReference type="Proteomes" id="UP000230405"/>
    </source>
</evidence>
<name>A0A2M7VFP0_9BACT</name>